<accession>A0A250ISN9</accession>
<dbReference type="RefSeq" id="WP_095982115.1">
    <property type="nucleotide sequence ID" value="NZ_CP022163.1"/>
</dbReference>
<dbReference type="SUPFAM" id="SSF160379">
    <property type="entry name" value="SP0830-like"/>
    <property type="match status" value="1"/>
</dbReference>
<dbReference type="PANTHER" id="PTHR36439">
    <property type="entry name" value="BLL4334 PROTEIN"/>
    <property type="match status" value="1"/>
</dbReference>
<evidence type="ECO:0000313" key="1">
    <source>
        <dbReference type="EMBL" id="ATB34181.1"/>
    </source>
</evidence>
<dbReference type="PANTHER" id="PTHR36439:SF1">
    <property type="entry name" value="DUF1697 DOMAIN-CONTAINING PROTEIN"/>
    <property type="match status" value="1"/>
</dbReference>
<dbReference type="EMBL" id="CP022163">
    <property type="protein sequence ID" value="ATB34181.1"/>
    <property type="molecule type" value="Genomic_DNA"/>
</dbReference>
<dbReference type="Pfam" id="PF08002">
    <property type="entry name" value="DUF1697"/>
    <property type="match status" value="1"/>
</dbReference>
<evidence type="ECO:0000313" key="2">
    <source>
        <dbReference type="Proteomes" id="UP000217289"/>
    </source>
</evidence>
<dbReference type="AlphaFoldDB" id="A0A250ISN9"/>
<dbReference type="Proteomes" id="UP000217289">
    <property type="component" value="Chromosome"/>
</dbReference>
<dbReference type="KEGG" id="mbd:MEBOL_007682"/>
<evidence type="ECO:0008006" key="3">
    <source>
        <dbReference type="Google" id="ProtNLM"/>
    </source>
</evidence>
<dbReference type="InterPro" id="IPR012545">
    <property type="entry name" value="DUF1697"/>
</dbReference>
<dbReference type="OrthoDB" id="9806494at2"/>
<sequence length="180" mass="19447">MALFIALLRGINVGSTRKVPMADLRALCGELGFTQVESYIQSGNLVFTAPGKAAAVEDALEKALEKRFGFPVAVLVRTPAQWAEYVQGNPLLEASEKEPNRVMLALSKAPPKKDAVEKLRERATTERFEAAGDALWVHYAEGAGSSKLSPALWDRLVGSPVTARNWRTVQKLAELAGVSG</sequence>
<dbReference type="PIRSF" id="PIRSF008502">
    <property type="entry name" value="UCP008502"/>
    <property type="match status" value="1"/>
</dbReference>
<proteinExistence type="predicted"/>
<reference evidence="1 2" key="1">
    <citation type="submission" date="2017-06" db="EMBL/GenBank/DDBJ databases">
        <authorList>
            <person name="Kim H.J."/>
            <person name="Triplett B.A."/>
        </authorList>
    </citation>
    <scope>NUCLEOTIDE SEQUENCE [LARGE SCALE GENOMIC DNA]</scope>
    <source>
        <strain evidence="1 2">DSM 14713</strain>
    </source>
</reference>
<keyword evidence="2" id="KW-1185">Reference proteome</keyword>
<gene>
    <name evidence="1" type="ORF">MEBOL_007682</name>
</gene>
<protein>
    <recommendedName>
        <fullName evidence="3">DUF1697 domain-containing protein</fullName>
    </recommendedName>
</protein>
<organism evidence="1 2">
    <name type="scientific">Melittangium boletus DSM 14713</name>
    <dbReference type="NCBI Taxonomy" id="1294270"/>
    <lineage>
        <taxon>Bacteria</taxon>
        <taxon>Pseudomonadati</taxon>
        <taxon>Myxococcota</taxon>
        <taxon>Myxococcia</taxon>
        <taxon>Myxococcales</taxon>
        <taxon>Cystobacterineae</taxon>
        <taxon>Archangiaceae</taxon>
        <taxon>Melittangium</taxon>
    </lineage>
</organism>
<name>A0A250ISN9_9BACT</name>
<dbReference type="Gene3D" id="3.30.70.1280">
    <property type="entry name" value="SP0830-like domains"/>
    <property type="match status" value="1"/>
</dbReference>